<proteinExistence type="predicted"/>
<accession>A0A1F7GB21</accession>
<dbReference type="EMBL" id="MFZG01000027">
    <property type="protein sequence ID" value="OGK16098.1"/>
    <property type="molecule type" value="Genomic_DNA"/>
</dbReference>
<dbReference type="Proteomes" id="UP000177208">
    <property type="component" value="Unassembled WGS sequence"/>
</dbReference>
<gene>
    <name evidence="1" type="ORF">A2774_01680</name>
</gene>
<sequence>MKKASADYPDYVKITLDIEKGIVALGGEYHYDAEQVLLEKNSKQKDIWGGGLDLISQELDTVAMINIRPNRNPHQEIQNEKIKNKFLSLTYKFLKKYAKKPASLF</sequence>
<protein>
    <submittedName>
        <fullName evidence="1">Uncharacterized protein</fullName>
    </submittedName>
</protein>
<dbReference type="InterPro" id="IPR043731">
    <property type="entry name" value="DUF5674"/>
</dbReference>
<dbReference type="AlphaFoldDB" id="A0A1F7GB21"/>
<name>A0A1F7GB21_9BACT</name>
<evidence type="ECO:0000313" key="1">
    <source>
        <dbReference type="EMBL" id="OGK16098.1"/>
    </source>
</evidence>
<dbReference type="Pfam" id="PF18924">
    <property type="entry name" value="DUF5674"/>
    <property type="match status" value="1"/>
</dbReference>
<evidence type="ECO:0000313" key="2">
    <source>
        <dbReference type="Proteomes" id="UP000177208"/>
    </source>
</evidence>
<reference evidence="1 2" key="1">
    <citation type="journal article" date="2016" name="Nat. Commun.">
        <title>Thousands of microbial genomes shed light on interconnected biogeochemical processes in an aquifer system.</title>
        <authorList>
            <person name="Anantharaman K."/>
            <person name="Brown C.T."/>
            <person name="Hug L.A."/>
            <person name="Sharon I."/>
            <person name="Castelle C.J."/>
            <person name="Probst A.J."/>
            <person name="Thomas B.C."/>
            <person name="Singh A."/>
            <person name="Wilkins M.J."/>
            <person name="Karaoz U."/>
            <person name="Brodie E.L."/>
            <person name="Williams K.H."/>
            <person name="Hubbard S.S."/>
            <person name="Banfield J.F."/>
        </authorList>
    </citation>
    <scope>NUCLEOTIDE SEQUENCE [LARGE SCALE GENOMIC DNA]</scope>
</reference>
<comment type="caution">
    <text evidence="1">The sequence shown here is derived from an EMBL/GenBank/DDBJ whole genome shotgun (WGS) entry which is preliminary data.</text>
</comment>
<organism evidence="1 2">
    <name type="scientific">Candidatus Roizmanbacteria bacterium RIFCSPHIGHO2_01_FULL_39_12c</name>
    <dbReference type="NCBI Taxonomy" id="1802031"/>
    <lineage>
        <taxon>Bacteria</taxon>
        <taxon>Candidatus Roizmaniibacteriota</taxon>
    </lineage>
</organism>